<name>A0A4Z0WB85_9GAMM</name>
<feature type="compositionally biased region" description="Low complexity" evidence="1">
    <location>
        <begin position="26"/>
        <end position="35"/>
    </location>
</feature>
<feature type="chain" id="PRO_5021508332" description="Outer membrane protein beta-barrel domain-containing protein" evidence="2">
    <location>
        <begin position="22"/>
        <end position="184"/>
    </location>
</feature>
<evidence type="ECO:0008006" key="5">
    <source>
        <dbReference type="Google" id="ProtNLM"/>
    </source>
</evidence>
<dbReference type="RefSeq" id="WP_135484167.1">
    <property type="nucleotide sequence ID" value="NZ_SRMF01000007.1"/>
</dbReference>
<reference evidence="3 4" key="1">
    <citation type="submission" date="2019-04" db="EMBL/GenBank/DDBJ databases">
        <title>Natronospirillum operosus gen. nov., sp. nov., a haloalkaliphilic satellite isolated from decaying biomass of laboratory culture of cyanobacterium Geitlerinema sp. and proposal of Natronospirillaceae fam. nov. and Saccharospirillaceae fam. nov.</title>
        <authorList>
            <person name="Kevbrin V."/>
            <person name="Boltyanskaya Y."/>
            <person name="Koziaeva V."/>
            <person name="Grouzdev D.S."/>
            <person name="Park M."/>
            <person name="Cho J."/>
        </authorList>
    </citation>
    <scope>NUCLEOTIDE SEQUENCE [LARGE SCALE GENOMIC DNA]</scope>
    <source>
        <strain evidence="3 4">G-116</strain>
    </source>
</reference>
<organism evidence="3 4">
    <name type="scientific">Natronospirillum operosum</name>
    <dbReference type="NCBI Taxonomy" id="2759953"/>
    <lineage>
        <taxon>Bacteria</taxon>
        <taxon>Pseudomonadati</taxon>
        <taxon>Pseudomonadota</taxon>
        <taxon>Gammaproteobacteria</taxon>
        <taxon>Oceanospirillales</taxon>
        <taxon>Natronospirillaceae</taxon>
        <taxon>Natronospirillum</taxon>
    </lineage>
</organism>
<evidence type="ECO:0000313" key="4">
    <source>
        <dbReference type="Proteomes" id="UP000297475"/>
    </source>
</evidence>
<evidence type="ECO:0000256" key="1">
    <source>
        <dbReference type="SAM" id="MobiDB-lite"/>
    </source>
</evidence>
<keyword evidence="2" id="KW-0732">Signal</keyword>
<sequence>MKNVMKLVLGMAVSLPVALVAANETPTGTGIGPSTGDREFSISGTGSNDASFDEGTFGIVAEHGWYLQPNMLWGVRQSVNYASIEGESLTDDYWNGATSAYLDYQFGAEKVRPFVGGNLGLNYGDSSDDSLFSGLEGGLKFYALPSTFVQTRAEYQWFFNSADDIGSSFSDGSFEYTLGVGFNY</sequence>
<proteinExistence type="predicted"/>
<feature type="signal peptide" evidence="2">
    <location>
        <begin position="1"/>
        <end position="21"/>
    </location>
</feature>
<dbReference type="OrthoDB" id="7359057at2"/>
<dbReference type="SUPFAM" id="SSF56925">
    <property type="entry name" value="OMPA-like"/>
    <property type="match status" value="1"/>
</dbReference>
<feature type="region of interest" description="Disordered" evidence="1">
    <location>
        <begin position="26"/>
        <end position="45"/>
    </location>
</feature>
<dbReference type="EMBL" id="SRMF01000007">
    <property type="protein sequence ID" value="TGG91756.1"/>
    <property type="molecule type" value="Genomic_DNA"/>
</dbReference>
<gene>
    <name evidence="3" type="ORF">E4656_15325</name>
</gene>
<comment type="caution">
    <text evidence="3">The sequence shown here is derived from an EMBL/GenBank/DDBJ whole genome shotgun (WGS) entry which is preliminary data.</text>
</comment>
<dbReference type="InterPro" id="IPR011250">
    <property type="entry name" value="OMP/PagP_B-barrel"/>
</dbReference>
<dbReference type="Proteomes" id="UP000297475">
    <property type="component" value="Unassembled WGS sequence"/>
</dbReference>
<accession>A0A4Z0WB85</accession>
<dbReference type="AlphaFoldDB" id="A0A4Z0WB85"/>
<protein>
    <recommendedName>
        <fullName evidence="5">Outer membrane protein beta-barrel domain-containing protein</fullName>
    </recommendedName>
</protein>
<evidence type="ECO:0000313" key="3">
    <source>
        <dbReference type="EMBL" id="TGG91756.1"/>
    </source>
</evidence>
<dbReference type="Gene3D" id="2.40.160.20">
    <property type="match status" value="1"/>
</dbReference>
<evidence type="ECO:0000256" key="2">
    <source>
        <dbReference type="SAM" id="SignalP"/>
    </source>
</evidence>
<keyword evidence="4" id="KW-1185">Reference proteome</keyword>